<dbReference type="EMBL" id="LKAM01000014">
    <property type="protein sequence ID" value="KUM46051.1"/>
    <property type="molecule type" value="Genomic_DNA"/>
</dbReference>
<evidence type="ECO:0000313" key="1">
    <source>
        <dbReference type="EMBL" id="KUM46051.1"/>
    </source>
</evidence>
<reference evidence="1" key="1">
    <citation type="journal article" date="2015" name="Genome Biol. Evol.">
        <title>Organellar Genomes of White Spruce (Picea glauca): Assembly and Annotation.</title>
        <authorList>
            <person name="Jackman S.D."/>
            <person name="Warren R.L."/>
            <person name="Gibb E.A."/>
            <person name="Vandervalk B.P."/>
            <person name="Mohamadi H."/>
            <person name="Chu J."/>
            <person name="Raymond A."/>
            <person name="Pleasance S."/>
            <person name="Coope R."/>
            <person name="Wildung M.R."/>
            <person name="Ritland C.E."/>
            <person name="Bousquet J."/>
            <person name="Jones S.J."/>
            <person name="Bohlmann J."/>
            <person name="Birol I."/>
        </authorList>
    </citation>
    <scope>NUCLEOTIDE SEQUENCE [LARGE SCALE GENOMIC DNA]</scope>
    <source>
        <tissue evidence="1">Flushing bud</tissue>
    </source>
</reference>
<geneLocation type="mitochondrion" evidence="1"/>
<sequence>MPYFSLIRVYGAKIPPKMLPGSVPDTIGLSGNHETQIDLSIRN</sequence>
<gene>
    <name evidence="1" type="ORF">ABT39_MTgene2154</name>
</gene>
<comment type="caution">
    <text evidence="1">The sequence shown here is derived from an EMBL/GenBank/DDBJ whole genome shotgun (WGS) entry which is preliminary data.</text>
</comment>
<organism evidence="1">
    <name type="scientific">Picea glauca</name>
    <name type="common">White spruce</name>
    <name type="synonym">Pinus glauca</name>
    <dbReference type="NCBI Taxonomy" id="3330"/>
    <lineage>
        <taxon>Eukaryota</taxon>
        <taxon>Viridiplantae</taxon>
        <taxon>Streptophyta</taxon>
        <taxon>Embryophyta</taxon>
        <taxon>Tracheophyta</taxon>
        <taxon>Spermatophyta</taxon>
        <taxon>Pinopsida</taxon>
        <taxon>Pinidae</taxon>
        <taxon>Conifers I</taxon>
        <taxon>Pinales</taxon>
        <taxon>Pinaceae</taxon>
        <taxon>Picea</taxon>
    </lineage>
</organism>
<keyword evidence="1" id="KW-0496">Mitochondrion</keyword>
<dbReference type="AlphaFoldDB" id="A0A101LVF6"/>
<protein>
    <submittedName>
        <fullName evidence="1">Uncharacterized protein</fullName>
    </submittedName>
</protein>
<name>A0A101LVF6_PICGL</name>
<accession>A0A101LVF6</accession>
<proteinExistence type="predicted"/>